<keyword evidence="2" id="KW-0472">Membrane</keyword>
<gene>
    <name evidence="3" type="ORF">SAMN05216223_103352</name>
</gene>
<dbReference type="Pfam" id="PF09656">
    <property type="entry name" value="PGPGW"/>
    <property type="match status" value="1"/>
</dbReference>
<dbReference type="InterPro" id="IPR019099">
    <property type="entry name" value="Uncharacterised_PGPGW_TM"/>
</dbReference>
<evidence type="ECO:0000313" key="3">
    <source>
        <dbReference type="EMBL" id="SEG13530.1"/>
    </source>
</evidence>
<feature type="transmembrane region" description="Helical" evidence="2">
    <location>
        <begin position="41"/>
        <end position="60"/>
    </location>
</feature>
<protein>
    <submittedName>
        <fullName evidence="3">Putative transmembrane protein (PGPGW)</fullName>
    </submittedName>
</protein>
<keyword evidence="4" id="KW-1185">Reference proteome</keyword>
<dbReference type="RefSeq" id="WP_235031917.1">
    <property type="nucleotide sequence ID" value="NZ_FNVU01000003.1"/>
</dbReference>
<keyword evidence="2 3" id="KW-0812">Transmembrane</keyword>
<proteinExistence type="predicted"/>
<organism evidence="3 4">
    <name type="scientific">Actinacidiphila yanglinensis</name>
    <dbReference type="NCBI Taxonomy" id="310779"/>
    <lineage>
        <taxon>Bacteria</taxon>
        <taxon>Bacillati</taxon>
        <taxon>Actinomycetota</taxon>
        <taxon>Actinomycetes</taxon>
        <taxon>Kitasatosporales</taxon>
        <taxon>Streptomycetaceae</taxon>
        <taxon>Actinacidiphila</taxon>
    </lineage>
</organism>
<dbReference type="Proteomes" id="UP000236754">
    <property type="component" value="Unassembled WGS sequence"/>
</dbReference>
<evidence type="ECO:0000313" key="4">
    <source>
        <dbReference type="Proteomes" id="UP000236754"/>
    </source>
</evidence>
<evidence type="ECO:0000256" key="2">
    <source>
        <dbReference type="SAM" id="Phobius"/>
    </source>
</evidence>
<feature type="transmembrane region" description="Helical" evidence="2">
    <location>
        <begin position="107"/>
        <end position="125"/>
    </location>
</feature>
<accession>A0A1H5XQ77</accession>
<evidence type="ECO:0000256" key="1">
    <source>
        <dbReference type="SAM" id="MobiDB-lite"/>
    </source>
</evidence>
<sequence>MSTRRSGEDEPEEAGPSDGADDGGRPGTARRSRPLHPVKRLLLGAAGVVVLVIGVALLVLPGPGLLLVLAGLVLLSRALPAVARFVDPVRTQAMQGVEASVASRWRIAGTALAGLALIGAGVVWGTRALSWLPFAGWSTGTSLILSGLIVLGLLIWSHRRVHRS</sequence>
<feature type="transmembrane region" description="Helical" evidence="2">
    <location>
        <begin position="66"/>
        <end position="86"/>
    </location>
</feature>
<feature type="compositionally biased region" description="Acidic residues" evidence="1">
    <location>
        <begin position="9"/>
        <end position="21"/>
    </location>
</feature>
<feature type="transmembrane region" description="Helical" evidence="2">
    <location>
        <begin position="131"/>
        <end position="156"/>
    </location>
</feature>
<name>A0A1H5XQ77_9ACTN</name>
<feature type="region of interest" description="Disordered" evidence="1">
    <location>
        <begin position="1"/>
        <end position="32"/>
    </location>
</feature>
<dbReference type="EMBL" id="FNVU01000003">
    <property type="protein sequence ID" value="SEG13530.1"/>
    <property type="molecule type" value="Genomic_DNA"/>
</dbReference>
<dbReference type="AlphaFoldDB" id="A0A1H5XQ77"/>
<keyword evidence="2" id="KW-1133">Transmembrane helix</keyword>
<reference evidence="3 4" key="1">
    <citation type="submission" date="2016-10" db="EMBL/GenBank/DDBJ databases">
        <authorList>
            <person name="de Groot N.N."/>
        </authorList>
    </citation>
    <scope>NUCLEOTIDE SEQUENCE [LARGE SCALE GENOMIC DNA]</scope>
    <source>
        <strain evidence="3 4">CGMCC 4.2023</strain>
    </source>
</reference>